<evidence type="ECO:0000313" key="1">
    <source>
        <dbReference type="EMBL" id="KEH26796.1"/>
    </source>
</evidence>
<evidence type="ECO:0000313" key="4">
    <source>
        <dbReference type="Proteomes" id="UP000002051"/>
    </source>
</evidence>
<dbReference type="HOGENOM" id="CLU_2625729_0_0_1"/>
<evidence type="ECO:0000313" key="3">
    <source>
        <dbReference type="EnsemblPlants" id="KEH26796"/>
    </source>
</evidence>
<gene>
    <name evidence="1" type="ordered locus">MTR_6g074775</name>
    <name evidence="2" type="ORF">MtrunA17_Chr6g0480371</name>
</gene>
<dbReference type="EnsemblPlants" id="KEH26796">
    <property type="protein sequence ID" value="KEH26796"/>
    <property type="gene ID" value="MTR_6g074775"/>
</dbReference>
<evidence type="ECO:0000313" key="2">
    <source>
        <dbReference type="EMBL" id="RHN52422.1"/>
    </source>
</evidence>
<name>A0A072UBE6_MEDTR</name>
<proteinExistence type="predicted"/>
<dbReference type="Proteomes" id="UP000265566">
    <property type="component" value="Chromosome 6"/>
</dbReference>
<reference evidence="2" key="4">
    <citation type="journal article" date="2018" name="Nat. Plants">
        <title>Whole-genome landscape of Medicago truncatula symbiotic genes.</title>
        <authorList>
            <person name="Pecrix Y."/>
            <person name="Gamas P."/>
            <person name="Carrere S."/>
        </authorList>
    </citation>
    <scope>NUCLEOTIDE SEQUENCE</scope>
    <source>
        <tissue evidence="2">Leaves</tissue>
    </source>
</reference>
<accession>A0A072UBE6</accession>
<dbReference type="EMBL" id="CM001222">
    <property type="protein sequence ID" value="KEH26796.1"/>
    <property type="molecule type" value="Genomic_DNA"/>
</dbReference>
<reference evidence="1 4" key="2">
    <citation type="journal article" date="2014" name="BMC Genomics">
        <title>An improved genome release (version Mt4.0) for the model legume Medicago truncatula.</title>
        <authorList>
            <person name="Tang H."/>
            <person name="Krishnakumar V."/>
            <person name="Bidwell S."/>
            <person name="Rosen B."/>
            <person name="Chan A."/>
            <person name="Zhou S."/>
            <person name="Gentzbittel L."/>
            <person name="Childs K.L."/>
            <person name="Yandell M."/>
            <person name="Gundlach H."/>
            <person name="Mayer K.F."/>
            <person name="Schwartz D.C."/>
            <person name="Town C.D."/>
        </authorList>
    </citation>
    <scope>GENOME REANNOTATION</scope>
    <source>
        <strain evidence="1">A17</strain>
        <strain evidence="3 4">cv. Jemalong A17</strain>
    </source>
</reference>
<dbReference type="EMBL" id="PSQE01000006">
    <property type="protein sequence ID" value="RHN52422.1"/>
    <property type="molecule type" value="Genomic_DNA"/>
</dbReference>
<dbReference type="AlphaFoldDB" id="A0A072UBE6"/>
<keyword evidence="4" id="KW-1185">Reference proteome</keyword>
<reference evidence="1 4" key="1">
    <citation type="journal article" date="2011" name="Nature">
        <title>The Medicago genome provides insight into the evolution of rhizobial symbioses.</title>
        <authorList>
            <person name="Young N.D."/>
            <person name="Debelle F."/>
            <person name="Oldroyd G.E."/>
            <person name="Geurts R."/>
            <person name="Cannon S.B."/>
            <person name="Udvardi M.K."/>
            <person name="Benedito V.A."/>
            <person name="Mayer K.F."/>
            <person name="Gouzy J."/>
            <person name="Schoof H."/>
            <person name="Van de Peer Y."/>
            <person name="Proost S."/>
            <person name="Cook D.R."/>
            <person name="Meyers B.C."/>
            <person name="Spannagl M."/>
            <person name="Cheung F."/>
            <person name="De Mita S."/>
            <person name="Krishnakumar V."/>
            <person name="Gundlach H."/>
            <person name="Zhou S."/>
            <person name="Mudge J."/>
            <person name="Bharti A.K."/>
            <person name="Murray J.D."/>
            <person name="Naoumkina M.A."/>
            <person name="Rosen B."/>
            <person name="Silverstein K.A."/>
            <person name="Tang H."/>
            <person name="Rombauts S."/>
            <person name="Zhao P.X."/>
            <person name="Zhou P."/>
            <person name="Barbe V."/>
            <person name="Bardou P."/>
            <person name="Bechner M."/>
            <person name="Bellec A."/>
            <person name="Berger A."/>
            <person name="Berges H."/>
            <person name="Bidwell S."/>
            <person name="Bisseling T."/>
            <person name="Choisne N."/>
            <person name="Couloux A."/>
            <person name="Denny R."/>
            <person name="Deshpande S."/>
            <person name="Dai X."/>
            <person name="Doyle J.J."/>
            <person name="Dudez A.M."/>
            <person name="Farmer A.D."/>
            <person name="Fouteau S."/>
            <person name="Franken C."/>
            <person name="Gibelin C."/>
            <person name="Gish J."/>
            <person name="Goldstein S."/>
            <person name="Gonzalez A.J."/>
            <person name="Green P.J."/>
            <person name="Hallab A."/>
            <person name="Hartog M."/>
            <person name="Hua A."/>
            <person name="Humphray S.J."/>
            <person name="Jeong D.H."/>
            <person name="Jing Y."/>
            <person name="Jocker A."/>
            <person name="Kenton S.M."/>
            <person name="Kim D.J."/>
            <person name="Klee K."/>
            <person name="Lai H."/>
            <person name="Lang C."/>
            <person name="Lin S."/>
            <person name="Macmil S.L."/>
            <person name="Magdelenat G."/>
            <person name="Matthews L."/>
            <person name="McCorrison J."/>
            <person name="Monaghan E.L."/>
            <person name="Mun J.H."/>
            <person name="Najar F.Z."/>
            <person name="Nicholson C."/>
            <person name="Noirot C."/>
            <person name="O'Bleness M."/>
            <person name="Paule C.R."/>
            <person name="Poulain J."/>
            <person name="Prion F."/>
            <person name="Qin B."/>
            <person name="Qu C."/>
            <person name="Retzel E.F."/>
            <person name="Riddle C."/>
            <person name="Sallet E."/>
            <person name="Samain S."/>
            <person name="Samson N."/>
            <person name="Sanders I."/>
            <person name="Saurat O."/>
            <person name="Scarpelli C."/>
            <person name="Schiex T."/>
            <person name="Segurens B."/>
            <person name="Severin A.J."/>
            <person name="Sherrier D.J."/>
            <person name="Shi R."/>
            <person name="Sims S."/>
            <person name="Singer S.R."/>
            <person name="Sinharoy S."/>
            <person name="Sterck L."/>
            <person name="Viollet A."/>
            <person name="Wang B.B."/>
            <person name="Wang K."/>
            <person name="Wang M."/>
            <person name="Wang X."/>
            <person name="Warfsmann J."/>
            <person name="Weissenbach J."/>
            <person name="White D.D."/>
            <person name="White J.D."/>
            <person name="Wiley G.B."/>
            <person name="Wincker P."/>
            <person name="Xing Y."/>
            <person name="Yang L."/>
            <person name="Yao Z."/>
            <person name="Ying F."/>
            <person name="Zhai J."/>
            <person name="Zhou L."/>
            <person name="Zuber A."/>
            <person name="Denarie J."/>
            <person name="Dixon R.A."/>
            <person name="May G.D."/>
            <person name="Schwartz D.C."/>
            <person name="Rogers J."/>
            <person name="Quetier F."/>
            <person name="Town C.D."/>
            <person name="Roe B.A."/>
        </authorList>
    </citation>
    <scope>NUCLEOTIDE SEQUENCE [LARGE SCALE GENOMIC DNA]</scope>
    <source>
        <strain evidence="1">A17</strain>
        <strain evidence="3 4">cv. Jemalong A17</strain>
    </source>
</reference>
<dbReference type="Gramene" id="rna37099">
    <property type="protein sequence ID" value="RHN52422.1"/>
    <property type="gene ID" value="gene37099"/>
</dbReference>
<dbReference type="Proteomes" id="UP000002051">
    <property type="component" value="Chromosome 6"/>
</dbReference>
<reference evidence="3" key="3">
    <citation type="submission" date="2015-04" db="UniProtKB">
        <authorList>
            <consortium name="EnsemblPlants"/>
        </authorList>
    </citation>
    <scope>IDENTIFICATION</scope>
    <source>
        <strain evidence="3">cv. Jemalong A17</strain>
    </source>
</reference>
<protein>
    <submittedName>
        <fullName evidence="1 3">Uncharacterized protein</fullName>
    </submittedName>
</protein>
<sequence>MSVIRFNSLPHITSCISKSSFPVRTEFSLRNPSLHSHFNLGKVWIERMKLRRAAEGSCEMFNSHPMWQHKIPTDLQSV</sequence>
<organism evidence="1 4">
    <name type="scientific">Medicago truncatula</name>
    <name type="common">Barrel medic</name>
    <name type="synonym">Medicago tribuloides</name>
    <dbReference type="NCBI Taxonomy" id="3880"/>
    <lineage>
        <taxon>Eukaryota</taxon>
        <taxon>Viridiplantae</taxon>
        <taxon>Streptophyta</taxon>
        <taxon>Embryophyta</taxon>
        <taxon>Tracheophyta</taxon>
        <taxon>Spermatophyta</taxon>
        <taxon>Magnoliopsida</taxon>
        <taxon>eudicotyledons</taxon>
        <taxon>Gunneridae</taxon>
        <taxon>Pentapetalae</taxon>
        <taxon>rosids</taxon>
        <taxon>fabids</taxon>
        <taxon>Fabales</taxon>
        <taxon>Fabaceae</taxon>
        <taxon>Papilionoideae</taxon>
        <taxon>50 kb inversion clade</taxon>
        <taxon>NPAAA clade</taxon>
        <taxon>Hologalegina</taxon>
        <taxon>IRL clade</taxon>
        <taxon>Trifolieae</taxon>
        <taxon>Medicago</taxon>
    </lineage>
</organism>